<gene>
    <name evidence="2" type="ORF">L873DRAFT_1845953</name>
</gene>
<dbReference type="Proteomes" id="UP000276215">
    <property type="component" value="Unassembled WGS sequence"/>
</dbReference>
<evidence type="ECO:0000256" key="1">
    <source>
        <dbReference type="SAM" id="MobiDB-lite"/>
    </source>
</evidence>
<dbReference type="OrthoDB" id="10493821at2759"/>
<feature type="region of interest" description="Disordered" evidence="1">
    <location>
        <begin position="48"/>
        <end position="123"/>
    </location>
</feature>
<evidence type="ECO:0000313" key="2">
    <source>
        <dbReference type="EMBL" id="RPA95496.1"/>
    </source>
</evidence>
<protein>
    <submittedName>
        <fullName evidence="2">Uncharacterized protein</fullName>
    </submittedName>
</protein>
<feature type="region of interest" description="Disordered" evidence="1">
    <location>
        <begin position="1"/>
        <end position="30"/>
    </location>
</feature>
<evidence type="ECO:0000313" key="3">
    <source>
        <dbReference type="Proteomes" id="UP000276215"/>
    </source>
</evidence>
<proteinExistence type="predicted"/>
<accession>A0A3N4JB96</accession>
<keyword evidence="3" id="KW-1185">Reference proteome</keyword>
<name>A0A3N4JB96_9PEZI</name>
<dbReference type="AlphaFoldDB" id="A0A3N4JB96"/>
<feature type="compositionally biased region" description="Polar residues" evidence="1">
    <location>
        <begin position="18"/>
        <end position="30"/>
    </location>
</feature>
<feature type="compositionally biased region" description="Low complexity" evidence="1">
    <location>
        <begin position="74"/>
        <end position="84"/>
    </location>
</feature>
<feature type="compositionally biased region" description="Polar residues" evidence="1">
    <location>
        <begin position="50"/>
        <end position="61"/>
    </location>
</feature>
<dbReference type="EMBL" id="ML120425">
    <property type="protein sequence ID" value="RPA95496.1"/>
    <property type="molecule type" value="Genomic_DNA"/>
</dbReference>
<organism evidence="2 3">
    <name type="scientific">Choiromyces venosus 120613-1</name>
    <dbReference type="NCBI Taxonomy" id="1336337"/>
    <lineage>
        <taxon>Eukaryota</taxon>
        <taxon>Fungi</taxon>
        <taxon>Dikarya</taxon>
        <taxon>Ascomycota</taxon>
        <taxon>Pezizomycotina</taxon>
        <taxon>Pezizomycetes</taxon>
        <taxon>Pezizales</taxon>
        <taxon>Tuberaceae</taxon>
        <taxon>Choiromyces</taxon>
    </lineage>
</organism>
<reference evidence="2 3" key="1">
    <citation type="journal article" date="2018" name="Nat. Ecol. Evol.">
        <title>Pezizomycetes genomes reveal the molecular basis of ectomycorrhizal truffle lifestyle.</title>
        <authorList>
            <person name="Murat C."/>
            <person name="Payen T."/>
            <person name="Noel B."/>
            <person name="Kuo A."/>
            <person name="Morin E."/>
            <person name="Chen J."/>
            <person name="Kohler A."/>
            <person name="Krizsan K."/>
            <person name="Balestrini R."/>
            <person name="Da Silva C."/>
            <person name="Montanini B."/>
            <person name="Hainaut M."/>
            <person name="Levati E."/>
            <person name="Barry K.W."/>
            <person name="Belfiori B."/>
            <person name="Cichocki N."/>
            <person name="Clum A."/>
            <person name="Dockter R.B."/>
            <person name="Fauchery L."/>
            <person name="Guy J."/>
            <person name="Iotti M."/>
            <person name="Le Tacon F."/>
            <person name="Lindquist E.A."/>
            <person name="Lipzen A."/>
            <person name="Malagnac F."/>
            <person name="Mello A."/>
            <person name="Molinier V."/>
            <person name="Miyauchi S."/>
            <person name="Poulain J."/>
            <person name="Riccioni C."/>
            <person name="Rubini A."/>
            <person name="Sitrit Y."/>
            <person name="Splivallo R."/>
            <person name="Traeger S."/>
            <person name="Wang M."/>
            <person name="Zifcakova L."/>
            <person name="Wipf D."/>
            <person name="Zambonelli A."/>
            <person name="Paolocci F."/>
            <person name="Nowrousian M."/>
            <person name="Ottonello S."/>
            <person name="Baldrian P."/>
            <person name="Spatafora J.W."/>
            <person name="Henrissat B."/>
            <person name="Nagy L.G."/>
            <person name="Aury J.M."/>
            <person name="Wincker P."/>
            <person name="Grigoriev I.V."/>
            <person name="Bonfante P."/>
            <person name="Martin F.M."/>
        </authorList>
    </citation>
    <scope>NUCLEOTIDE SEQUENCE [LARGE SCALE GENOMIC DNA]</scope>
    <source>
        <strain evidence="2 3">120613-1</strain>
    </source>
</reference>
<sequence length="319" mass="34690">MFNRHKRARAGAPLLSPSDISNPIQPTPAQMSFSPAVATIAATPLLLPRTPSTSKIPVRTTTLRKSRRPQRPDSSSTISTCSISPAKKTGFASAAPITPTPSGDSKKKKQKDTAKGGHSKFTLWSNGSRTSLFHSSGVSDNEPKRSSEDGMWESYQPMELLSVSSGRRLSHNSHISLSPASSSYNSDNYNYSAMAAEISALKAENKKLGKEVVAERKFSATLVQVLKTFHEDSGRVNPAPGDIGGVYYRDLKDEHGEPLVPAGYSAGRLAGSGLESEWEDEAAVWEESRRRVYLGRDDSMATVRPRQVGRWKRATDEGI</sequence>